<feature type="transmembrane region" description="Helical" evidence="1">
    <location>
        <begin position="75"/>
        <end position="99"/>
    </location>
</feature>
<reference evidence="3 4" key="1">
    <citation type="journal article" date="2016" name="Mol. Biol. Evol.">
        <title>Comparative Genomics of Early-Diverging Mushroom-Forming Fungi Provides Insights into the Origins of Lignocellulose Decay Capabilities.</title>
        <authorList>
            <person name="Nagy L.G."/>
            <person name="Riley R."/>
            <person name="Tritt A."/>
            <person name="Adam C."/>
            <person name="Daum C."/>
            <person name="Floudas D."/>
            <person name="Sun H."/>
            <person name="Yadav J.S."/>
            <person name="Pangilinan J."/>
            <person name="Larsson K.H."/>
            <person name="Matsuura K."/>
            <person name="Barry K."/>
            <person name="Labutti K."/>
            <person name="Kuo R."/>
            <person name="Ohm R.A."/>
            <person name="Bhattacharya S.S."/>
            <person name="Shirouzu T."/>
            <person name="Yoshinaga Y."/>
            <person name="Martin F.M."/>
            <person name="Grigoriev I.V."/>
            <person name="Hibbett D.S."/>
        </authorList>
    </citation>
    <scope>NUCLEOTIDE SEQUENCE [LARGE SCALE GENOMIC DNA]</scope>
    <source>
        <strain evidence="3 4">CBS 109695</strain>
    </source>
</reference>
<evidence type="ECO:0000313" key="4">
    <source>
        <dbReference type="Proteomes" id="UP000076532"/>
    </source>
</evidence>
<feature type="transmembrane region" description="Helical" evidence="1">
    <location>
        <begin position="260"/>
        <end position="281"/>
    </location>
</feature>
<name>A0A166M7D3_9AGAM</name>
<dbReference type="Proteomes" id="UP000076532">
    <property type="component" value="Unassembled WGS sequence"/>
</dbReference>
<protein>
    <recommendedName>
        <fullName evidence="2">DUF6533 domain-containing protein</fullName>
    </recommendedName>
</protein>
<keyword evidence="1" id="KW-1133">Transmembrane helix</keyword>
<gene>
    <name evidence="3" type="ORF">FIBSPDRAFT_930234</name>
</gene>
<accession>A0A166M7D3</accession>
<evidence type="ECO:0000256" key="1">
    <source>
        <dbReference type="SAM" id="Phobius"/>
    </source>
</evidence>
<keyword evidence="1" id="KW-0472">Membrane</keyword>
<proteinExistence type="predicted"/>
<dbReference type="Pfam" id="PF20151">
    <property type="entry name" value="DUF6533"/>
    <property type="match status" value="1"/>
</dbReference>
<organism evidence="3 4">
    <name type="scientific">Athelia psychrophila</name>
    <dbReference type="NCBI Taxonomy" id="1759441"/>
    <lineage>
        <taxon>Eukaryota</taxon>
        <taxon>Fungi</taxon>
        <taxon>Dikarya</taxon>
        <taxon>Basidiomycota</taxon>
        <taxon>Agaricomycotina</taxon>
        <taxon>Agaricomycetes</taxon>
        <taxon>Agaricomycetidae</taxon>
        <taxon>Atheliales</taxon>
        <taxon>Atheliaceae</taxon>
        <taxon>Athelia</taxon>
    </lineage>
</organism>
<feature type="transmembrane region" description="Helical" evidence="1">
    <location>
        <begin position="105"/>
        <end position="126"/>
    </location>
</feature>
<evidence type="ECO:0000259" key="2">
    <source>
        <dbReference type="Pfam" id="PF20151"/>
    </source>
</evidence>
<dbReference type="InterPro" id="IPR045340">
    <property type="entry name" value="DUF6533"/>
</dbReference>
<sequence length="330" mass="36542">MWDPGAPLFDGTSETRRDETNLAAVTATLSAVQLLALQRTQTVTYIAVCSLTVSTWDWVLTFGEEFQIVKRCRRSLAVFAYFVARATAVMLCVLSLAFLAKVPPALMSGIGFMAMTGSAAKAYLFLLRVRAVYDNSKLVKLVSGVAWLAVVCARMSIMFKTHTSYIEQTGHCAVIDMGLLPIFSIWLTVAYDTCIFISISARLTSYTNFKRTPGIPSFVRGHGLPHTMRHLLQDGQFYYFINIIFASSAGFVSVSPVSPIYQSAFTWPAFAIEAIMTCKVFRAMILRSLHPARNGNVSFGAAKAHTTAMSIIELDTFLDLRIRTMSTERE</sequence>
<evidence type="ECO:0000313" key="3">
    <source>
        <dbReference type="EMBL" id="KZP23715.1"/>
    </source>
</evidence>
<dbReference type="EMBL" id="KV417530">
    <property type="protein sequence ID" value="KZP23715.1"/>
    <property type="molecule type" value="Genomic_DNA"/>
</dbReference>
<dbReference type="AlphaFoldDB" id="A0A166M7D3"/>
<feature type="domain" description="DUF6533" evidence="2">
    <location>
        <begin position="45"/>
        <end position="88"/>
    </location>
</feature>
<feature type="transmembrane region" description="Helical" evidence="1">
    <location>
        <begin position="138"/>
        <end position="159"/>
    </location>
</feature>
<keyword evidence="1" id="KW-0812">Transmembrane</keyword>
<feature type="transmembrane region" description="Helical" evidence="1">
    <location>
        <begin position="237"/>
        <end position="254"/>
    </location>
</feature>
<dbReference type="OrthoDB" id="3038503at2759"/>
<feature type="transmembrane region" description="Helical" evidence="1">
    <location>
        <begin position="179"/>
        <end position="201"/>
    </location>
</feature>
<keyword evidence="4" id="KW-1185">Reference proteome</keyword>